<gene>
    <name evidence="1" type="ORF">B4167_3564</name>
</gene>
<dbReference type="EMBL" id="JXLU01000120">
    <property type="protein sequence ID" value="KIO71615.1"/>
    <property type="molecule type" value="Genomic_DNA"/>
</dbReference>
<dbReference type="RefSeq" id="WP_255601896.1">
    <property type="nucleotide sequence ID" value="NZ_CCRF01000036.1"/>
</dbReference>
<organism evidence="1 2">
    <name type="scientific">Caldibacillus thermoamylovorans</name>
    <dbReference type="NCBI Taxonomy" id="35841"/>
    <lineage>
        <taxon>Bacteria</taxon>
        <taxon>Bacillati</taxon>
        <taxon>Bacillota</taxon>
        <taxon>Bacilli</taxon>
        <taxon>Bacillales</taxon>
        <taxon>Bacillaceae</taxon>
        <taxon>Caldibacillus</taxon>
    </lineage>
</organism>
<dbReference type="AlphaFoldDB" id="A0ABD4A3K9"/>
<comment type="caution">
    <text evidence="1">The sequence shown here is derived from an EMBL/GenBank/DDBJ whole genome shotgun (WGS) entry which is preliminary data.</text>
</comment>
<accession>A0ABD4A3K9</accession>
<evidence type="ECO:0000313" key="2">
    <source>
        <dbReference type="Proteomes" id="UP000032076"/>
    </source>
</evidence>
<dbReference type="Proteomes" id="UP000032076">
    <property type="component" value="Unassembled WGS sequence"/>
</dbReference>
<reference evidence="1 2" key="1">
    <citation type="submission" date="2015-01" db="EMBL/GenBank/DDBJ databases">
        <title>Draft Genome Sequences of Four Bacillus thermoamylovorans Strains, Isolated From Food Products.</title>
        <authorList>
            <person name="Krawcyk A.O."/>
            <person name="Berendsen E.M."/>
            <person name="Eijlander R.T."/>
            <person name="de Jong A."/>
            <person name="Wells-Bennik M."/>
            <person name="Kuipers O.P."/>
        </authorList>
    </citation>
    <scope>NUCLEOTIDE SEQUENCE [LARGE SCALE GENOMIC DNA]</scope>
    <source>
        <strain evidence="1 2">B4167</strain>
    </source>
</reference>
<name>A0ABD4A3K9_9BACI</name>
<proteinExistence type="predicted"/>
<sequence>METGLLIALGTTNCPGVFFLSNTLVTVYNSSEFVSIVRIRGF</sequence>
<protein>
    <submittedName>
        <fullName evidence="1">Uncharacterized protein</fullName>
    </submittedName>
</protein>
<evidence type="ECO:0000313" key="1">
    <source>
        <dbReference type="EMBL" id="KIO71615.1"/>
    </source>
</evidence>